<sequence>MKRKRKLLAILMAVAMAWQGLSLAQAEELGSSGVASESTLPSTSESSGVPSEEDIRAAQAKSEEAKVQEAGEAQTMALNAQGATATENSKSIAVNITDASYTDKDGNPYNGSGVHNHSFLGIKVAYSIPDGESPKAGDKTSIKFPDSFTGLQSEDFPITDGGELVATAHYDAQSNTMVLTYSSFVERKSNIKVNFRLSVQVNSAVEPNPKDITGNLTINGSNTFAISGKVHYTGIEKDSDFELVKDANQTLDEATDPQTGNKIKLVRYRILINLGEARTNLTLTDALGDGAFSYYVDDSHPVSVRKGVWERGSFSGTKWNPDPINGKHWDLRNDTKTDGAPHITAIEKEFKQSAPGKKSFQLHLGNVKAEEGYEIFYYAKFDGIPKTNFDYKNNIEVNSDGTSGGPKRAKYDLYVKNSGGSGSGENYVLNIKKVNEDGEALKGAKFAIANSENLLVAQVTTNENGEASVGDLLKDNYTVQEIAAPQGYILSNEKYTVSADSFDASNTALLKVTNVKSGQKRSVEVTKKWVDAGNKAQLRPNKVTVELLRNGEATGDTLDLSQDNAWKAAFTDLPKYDDNSKLFNYSIREKAVEGYSPAVSGTQGLGFTVTNTINTKISIPVTKVWNGKGDHPASVKVRLLANGKEIASQLLSDANNWQYTFVNLERSKDGQPIQYTVTEDAVPGFSSSISGDANSGYGFVFTNTKLKPNDPGNSGNGGNGGGNNGGGNNGGGNNGGNNGGTSPSVKPGSKNPSSVLGDSRNASTTTPDAKAQVKGQVKGEGRDPESKEPEVERDTKTSDQSRALQYLLLFAVSACGLVGYLYNDKKKKA</sequence>
<comment type="subcellular location">
    <subcellularLocation>
        <location evidence="1">Secreted</location>
        <location evidence="1">Cell wall</location>
        <topology evidence="1">Peptidoglycan-anchor</topology>
    </subcellularLocation>
</comment>
<dbReference type="PATRIC" id="fig|796944.3.peg.747"/>
<proteinExistence type="inferred from homology"/>
<evidence type="ECO:0000259" key="10">
    <source>
        <dbReference type="Pfam" id="PF05738"/>
    </source>
</evidence>
<feature type="compositionally biased region" description="Basic and acidic residues" evidence="7">
    <location>
        <begin position="53"/>
        <end position="69"/>
    </location>
</feature>
<dbReference type="RefSeq" id="WP_009535988.1">
    <property type="nucleotide sequence ID" value="NZ_JH414504.1"/>
</dbReference>
<keyword evidence="3" id="KW-0134">Cell wall</keyword>
<evidence type="ECO:0000259" key="12">
    <source>
        <dbReference type="Pfam" id="PF17961"/>
    </source>
</evidence>
<accession>G9WT07</accession>
<protein>
    <recommendedName>
        <fullName evidence="15">Gram-positive cocci surface proteins LPxTG domain-containing protein</fullName>
    </recommendedName>
</protein>
<organism evidence="13 14">
    <name type="scientific">Oribacterium asaccharolyticum ACB7</name>
    <dbReference type="NCBI Taxonomy" id="796944"/>
    <lineage>
        <taxon>Bacteria</taxon>
        <taxon>Bacillati</taxon>
        <taxon>Bacillota</taxon>
        <taxon>Clostridia</taxon>
        <taxon>Lachnospirales</taxon>
        <taxon>Lachnospiraceae</taxon>
        <taxon>Oribacterium</taxon>
    </lineage>
</organism>
<dbReference type="Pfam" id="PF17961">
    <property type="entry name" value="Big_8"/>
    <property type="match status" value="1"/>
</dbReference>
<keyword evidence="8" id="KW-0472">Membrane</keyword>
<evidence type="ECO:0000256" key="2">
    <source>
        <dbReference type="ARBA" id="ARBA00007257"/>
    </source>
</evidence>
<feature type="compositionally biased region" description="Basic and acidic residues" evidence="7">
    <location>
        <begin position="777"/>
        <end position="799"/>
    </location>
</feature>
<dbReference type="InterPro" id="IPR013783">
    <property type="entry name" value="Ig-like_fold"/>
</dbReference>
<dbReference type="Gene3D" id="2.60.40.1140">
    <property type="entry name" value="Collagen-binding surface protein Cna, B-type domain"/>
    <property type="match status" value="2"/>
</dbReference>
<evidence type="ECO:0000259" key="11">
    <source>
        <dbReference type="Pfam" id="PF17802"/>
    </source>
</evidence>
<dbReference type="Proteomes" id="UP000003527">
    <property type="component" value="Unassembled WGS sequence"/>
</dbReference>
<evidence type="ECO:0000313" key="14">
    <source>
        <dbReference type="Proteomes" id="UP000003527"/>
    </source>
</evidence>
<dbReference type="Gene3D" id="2.60.40.10">
    <property type="entry name" value="Immunoglobulins"/>
    <property type="match status" value="1"/>
</dbReference>
<dbReference type="GO" id="GO:0007155">
    <property type="term" value="P:cell adhesion"/>
    <property type="evidence" value="ECO:0007669"/>
    <property type="project" value="InterPro"/>
</dbReference>
<evidence type="ECO:0000256" key="9">
    <source>
        <dbReference type="SAM" id="SignalP"/>
    </source>
</evidence>
<dbReference type="InterPro" id="IPR011252">
    <property type="entry name" value="Fibrogen-bd_dom1"/>
</dbReference>
<comment type="caution">
    <text evidence="13">The sequence shown here is derived from an EMBL/GenBank/DDBJ whole genome shotgun (WGS) entry which is preliminary data.</text>
</comment>
<feature type="region of interest" description="Disordered" evidence="7">
    <location>
        <begin position="32"/>
        <end position="71"/>
    </location>
</feature>
<feature type="compositionally biased region" description="Low complexity" evidence="7">
    <location>
        <begin position="36"/>
        <end position="47"/>
    </location>
</feature>
<evidence type="ECO:0000256" key="4">
    <source>
        <dbReference type="ARBA" id="ARBA00022525"/>
    </source>
</evidence>
<evidence type="ECO:0000256" key="5">
    <source>
        <dbReference type="ARBA" id="ARBA00022729"/>
    </source>
</evidence>
<evidence type="ECO:0000256" key="3">
    <source>
        <dbReference type="ARBA" id="ARBA00022512"/>
    </source>
</evidence>
<reference evidence="13 14" key="1">
    <citation type="submission" date="2011-08" db="EMBL/GenBank/DDBJ databases">
        <title>The Genome Sequence of Oribacterium sp. ACB7.</title>
        <authorList>
            <consortium name="The Broad Institute Genome Sequencing Platform"/>
            <person name="Earl A."/>
            <person name="Ward D."/>
            <person name="Feldgarden M."/>
            <person name="Gevers D."/>
            <person name="Sizova M."/>
            <person name="Hazen A."/>
            <person name="Epstein S."/>
            <person name="Young S.K."/>
            <person name="Zeng Q."/>
            <person name="Gargeya S."/>
            <person name="Fitzgerald M."/>
            <person name="Haas B."/>
            <person name="Abouelleil A."/>
            <person name="Alvarado L."/>
            <person name="Arachchi H.M."/>
            <person name="Berlin A."/>
            <person name="Brown A."/>
            <person name="Chapman S.B."/>
            <person name="Chen Z."/>
            <person name="Dunbar C."/>
            <person name="Freedman E."/>
            <person name="Gearin G."/>
            <person name="Gellesch M."/>
            <person name="Goldberg J."/>
            <person name="Griggs A."/>
            <person name="Gujja S."/>
            <person name="Heiman D."/>
            <person name="Howarth C."/>
            <person name="Larson L."/>
            <person name="Lui A."/>
            <person name="MacDonald P.J.P."/>
            <person name="Montmayeur A."/>
            <person name="Murphy C."/>
            <person name="Neiman D."/>
            <person name="Pearson M."/>
            <person name="Priest M."/>
            <person name="Roberts A."/>
            <person name="Saif S."/>
            <person name="Shea T."/>
            <person name="Shenoy N."/>
            <person name="Sisk P."/>
            <person name="Stolte C."/>
            <person name="Sykes S."/>
            <person name="Wortman J."/>
            <person name="Nusbaum C."/>
            <person name="Birren B."/>
        </authorList>
    </citation>
    <scope>NUCLEOTIDE SEQUENCE [LARGE SCALE GENOMIC DNA]</scope>
    <source>
        <strain evidence="13 14">ACB7</strain>
    </source>
</reference>
<dbReference type="SUPFAM" id="SSF49401">
    <property type="entry name" value="Bacterial adhesins"/>
    <property type="match status" value="1"/>
</dbReference>
<dbReference type="HOGENOM" id="CLU_017815_0_0_9"/>
<dbReference type="Pfam" id="PF17802">
    <property type="entry name" value="SpaA"/>
    <property type="match status" value="1"/>
</dbReference>
<evidence type="ECO:0000256" key="7">
    <source>
        <dbReference type="SAM" id="MobiDB-lite"/>
    </source>
</evidence>
<dbReference type="InterPro" id="IPR041033">
    <property type="entry name" value="SpaA_PFL_dom_1"/>
</dbReference>
<dbReference type="Pfam" id="PF05738">
    <property type="entry name" value="Cna_B"/>
    <property type="match status" value="2"/>
</dbReference>
<comment type="similarity">
    <text evidence="2">Belongs to the serine-aspartate repeat-containing protein (SDr) family.</text>
</comment>
<dbReference type="SUPFAM" id="SSF49478">
    <property type="entry name" value="Cna protein B-type domain"/>
    <property type="match status" value="3"/>
</dbReference>
<feature type="domain" description="CNA-B" evidence="10">
    <location>
        <begin position="619"/>
        <end position="704"/>
    </location>
</feature>
<name>G9WT07_9FIRM</name>
<feature type="compositionally biased region" description="Gly residues" evidence="7">
    <location>
        <begin position="714"/>
        <end position="739"/>
    </location>
</feature>
<keyword evidence="5 9" id="KW-0732">Signal</keyword>
<dbReference type="PANTHER" id="PTHR36108">
    <property type="entry name" value="COLOSSIN-B-RELATED"/>
    <property type="match status" value="1"/>
</dbReference>
<evidence type="ECO:0000256" key="8">
    <source>
        <dbReference type="SAM" id="Phobius"/>
    </source>
</evidence>
<dbReference type="AlphaFoldDB" id="G9WT07"/>
<dbReference type="Gene3D" id="2.60.40.1280">
    <property type="match status" value="1"/>
</dbReference>
<evidence type="ECO:0000256" key="1">
    <source>
        <dbReference type="ARBA" id="ARBA00004168"/>
    </source>
</evidence>
<evidence type="ECO:0000313" key="13">
    <source>
        <dbReference type="EMBL" id="EHL12839.1"/>
    </source>
</evidence>
<feature type="domain" description="SpaA-like prealbumin fold" evidence="11">
    <location>
        <begin position="429"/>
        <end position="500"/>
    </location>
</feature>
<feature type="domain" description="CNA-B" evidence="10">
    <location>
        <begin position="523"/>
        <end position="612"/>
    </location>
</feature>
<dbReference type="InterPro" id="IPR008454">
    <property type="entry name" value="Collagen-bd_Cna-like_B-typ_dom"/>
</dbReference>
<evidence type="ECO:0008006" key="15">
    <source>
        <dbReference type="Google" id="ProtNLM"/>
    </source>
</evidence>
<evidence type="ECO:0000256" key="6">
    <source>
        <dbReference type="ARBA" id="ARBA00023088"/>
    </source>
</evidence>
<keyword evidence="8" id="KW-0812">Transmembrane</keyword>
<dbReference type="EMBL" id="AFZD01000012">
    <property type="protein sequence ID" value="EHL12839.1"/>
    <property type="molecule type" value="Genomic_DNA"/>
</dbReference>
<keyword evidence="14" id="KW-1185">Reference proteome</keyword>
<keyword evidence="8" id="KW-1133">Transmembrane helix</keyword>
<feature type="compositionally biased region" description="Polar residues" evidence="7">
    <location>
        <begin position="750"/>
        <end position="767"/>
    </location>
</feature>
<feature type="region of interest" description="Disordered" evidence="7">
    <location>
        <begin position="702"/>
        <end position="800"/>
    </location>
</feature>
<gene>
    <name evidence="13" type="ORF">HMPREF9624_00041</name>
</gene>
<feature type="signal peptide" evidence="9">
    <location>
        <begin position="1"/>
        <end position="26"/>
    </location>
</feature>
<dbReference type="InterPro" id="IPR008966">
    <property type="entry name" value="Adhesion_dom_sf"/>
</dbReference>
<keyword evidence="6" id="KW-0572">Peptidoglycan-anchor</keyword>
<feature type="chain" id="PRO_5003528193" description="Gram-positive cocci surface proteins LPxTG domain-containing protein" evidence="9">
    <location>
        <begin position="27"/>
        <end position="829"/>
    </location>
</feature>
<keyword evidence="4" id="KW-0964">Secreted</keyword>
<dbReference type="InterPro" id="IPR041171">
    <property type="entry name" value="SDR_Ig"/>
</dbReference>
<feature type="transmembrane region" description="Helical" evidence="8">
    <location>
        <begin position="803"/>
        <end position="822"/>
    </location>
</feature>
<dbReference type="CDD" id="cd00222">
    <property type="entry name" value="CollagenBindB"/>
    <property type="match status" value="2"/>
</dbReference>
<dbReference type="PANTHER" id="PTHR36108:SF13">
    <property type="entry name" value="COLOSSIN-B-RELATED"/>
    <property type="match status" value="1"/>
</dbReference>
<feature type="domain" description="SDR-like Ig" evidence="12">
    <location>
        <begin position="119"/>
        <end position="208"/>
    </location>
</feature>